<dbReference type="Pfam" id="PF21683">
    <property type="entry name" value="GpP-like_1st"/>
    <property type="match status" value="1"/>
</dbReference>
<accession>A0AAQ2BKJ6</accession>
<evidence type="ECO:0000259" key="4">
    <source>
        <dbReference type="Pfam" id="PF22255"/>
    </source>
</evidence>
<dbReference type="RefSeq" id="WP_133498451.1">
    <property type="nucleotide sequence ID" value="NZ_RWKG01000019.1"/>
</dbReference>
<dbReference type="InterPro" id="IPR054482">
    <property type="entry name" value="NMB1110-like_3rd"/>
</dbReference>
<name>A0AAQ2BKJ6_HAEHA</name>
<dbReference type="PIRSF" id="PIRSF004440">
    <property type="entry name" value="GpP"/>
    <property type="match status" value="1"/>
</dbReference>
<organism evidence="6 7">
    <name type="scientific">Haemophilus haemolyticus</name>
    <dbReference type="NCBI Taxonomy" id="726"/>
    <lineage>
        <taxon>Bacteria</taxon>
        <taxon>Pseudomonadati</taxon>
        <taxon>Pseudomonadota</taxon>
        <taxon>Gammaproteobacteria</taxon>
        <taxon>Pasteurellales</taxon>
        <taxon>Pasteurellaceae</taxon>
        <taxon>Haemophilus</taxon>
    </lineage>
</organism>
<reference evidence="6 7" key="1">
    <citation type="submission" date="2018-12" db="EMBL/GenBank/DDBJ databases">
        <authorList>
            <person name="Fluit A.C."/>
        </authorList>
    </citation>
    <scope>NUCLEOTIDE SEQUENCE [LARGE SCALE GENOMIC DNA]</scope>
    <source>
        <strain evidence="6 7">16-549009</strain>
    </source>
</reference>
<dbReference type="Pfam" id="PF22630">
    <property type="entry name" value="NMB1110_3rd"/>
    <property type="match status" value="1"/>
</dbReference>
<evidence type="ECO:0000313" key="6">
    <source>
        <dbReference type="EMBL" id="TDN42142.1"/>
    </source>
</evidence>
<evidence type="ECO:0000313" key="7">
    <source>
        <dbReference type="Proteomes" id="UP000294998"/>
    </source>
</evidence>
<protein>
    <submittedName>
        <fullName evidence="6">Prophage tail protein</fullName>
    </submittedName>
</protein>
<feature type="compositionally biased region" description="Basic residues" evidence="1">
    <location>
        <begin position="352"/>
        <end position="363"/>
    </location>
</feature>
<dbReference type="AlphaFoldDB" id="A0AAQ2BKJ6"/>
<dbReference type="InterPro" id="IPR026276">
    <property type="entry name" value="Baseplate_GpP"/>
</dbReference>
<dbReference type="InterPro" id="IPR053981">
    <property type="entry name" value="Gp44/GpP-like_2nd"/>
</dbReference>
<dbReference type="Gene3D" id="3.55.50.10">
    <property type="entry name" value="Baseplate protein-like domains"/>
    <property type="match status" value="1"/>
</dbReference>
<feature type="domain" description="Tail protein NMB1110-like C-terminal" evidence="3">
    <location>
        <begin position="272"/>
        <end position="340"/>
    </location>
</feature>
<evidence type="ECO:0000259" key="5">
    <source>
        <dbReference type="Pfam" id="PF22630"/>
    </source>
</evidence>
<dbReference type="Proteomes" id="UP000294998">
    <property type="component" value="Unassembled WGS sequence"/>
</dbReference>
<sequence length="379" mass="42154">MSNNYPYENDVTVEVDGKAHNSWKSYDIDSDFLIPADAFKFDLGVPSNSTVLPDFSGAEVKVRINGELVMTGIVDTTQHTISKTNRTYSLNGRDRASILVDCSAPITNVKGLTVLDAVKKIVEPLGIKKVALRAENNPTLDKVDIDVGETAWNAAMRCANSAGLHLWFEPNGELIVGGADYSTPPVATLCCMKDGKRNNFEQADLTFDVSNRFSEVTFLAQSHGKQGQDNKNDLKWVYNDPDMTTYKPKTVVVSDVDNLEALQKWAKKYIADSVLEGFTLTIVVPDHKMQDGTLWQPGQRVHVICEEYEIDAIFFLMGRRFMLSRNGGTQTELRFKQDGIWTPDAYNAKAEKARKRKGKKGKKNQGDLISTNGQGGWTK</sequence>
<evidence type="ECO:0000259" key="2">
    <source>
        <dbReference type="Pfam" id="PF21683"/>
    </source>
</evidence>
<dbReference type="Gene3D" id="2.30.300.10">
    <property type="entry name" value="Baseplate protein-like domain - beta roll fold"/>
    <property type="match status" value="1"/>
</dbReference>
<dbReference type="Gene3D" id="3.30.1920.10">
    <property type="entry name" value="Baseplate protein-like domains - 2 layer sandwich fold"/>
    <property type="match status" value="1"/>
</dbReference>
<feature type="domain" description="Tail protein NMB1110-like third" evidence="5">
    <location>
        <begin position="212"/>
        <end position="269"/>
    </location>
</feature>
<comment type="caution">
    <text evidence="6">The sequence shown here is derived from an EMBL/GenBank/DDBJ whole genome shotgun (WGS) entry which is preliminary data.</text>
</comment>
<evidence type="ECO:0000259" key="3">
    <source>
        <dbReference type="Pfam" id="PF22174"/>
    </source>
</evidence>
<proteinExistence type="predicted"/>
<evidence type="ECO:0000256" key="1">
    <source>
        <dbReference type="SAM" id="MobiDB-lite"/>
    </source>
</evidence>
<dbReference type="Pfam" id="PF22255">
    <property type="entry name" value="Gp44-like_2nd"/>
    <property type="match status" value="1"/>
</dbReference>
<dbReference type="InterPro" id="IPR049354">
    <property type="entry name" value="GpP-like_N"/>
</dbReference>
<gene>
    <name evidence="6" type="ORF">EGH31_0806</name>
</gene>
<feature type="domain" description="Baseplate hub protein gp44-like N-terminal" evidence="2">
    <location>
        <begin position="10"/>
        <end position="94"/>
    </location>
</feature>
<dbReference type="Pfam" id="PF22174">
    <property type="entry name" value="NMB1110-like_C"/>
    <property type="match status" value="1"/>
</dbReference>
<dbReference type="InterPro" id="IPR023399">
    <property type="entry name" value="Baseplate-like_2-layer_sand"/>
</dbReference>
<feature type="region of interest" description="Disordered" evidence="1">
    <location>
        <begin position="351"/>
        <end position="379"/>
    </location>
</feature>
<dbReference type="SUPFAM" id="SSF69279">
    <property type="entry name" value="Phage tail proteins"/>
    <property type="match status" value="2"/>
</dbReference>
<feature type="domain" description="Baseplate hub protein gp44/GpP-like second" evidence="4">
    <location>
        <begin position="97"/>
        <end position="177"/>
    </location>
</feature>
<dbReference type="InterPro" id="IPR054034">
    <property type="entry name" value="NMB1110-like_C"/>
</dbReference>
<dbReference type="EMBL" id="RWKG01000019">
    <property type="protein sequence ID" value="TDN42142.1"/>
    <property type="molecule type" value="Genomic_DNA"/>
</dbReference>